<dbReference type="STRING" id="356305.SAMN05421841_2809"/>
<dbReference type="RefSeq" id="WP_089793586.1">
    <property type="nucleotide sequence ID" value="NZ_FOIU01000002.1"/>
</dbReference>
<keyword evidence="1" id="KW-0472">Membrane</keyword>
<evidence type="ECO:0000313" key="2">
    <source>
        <dbReference type="EMBL" id="SEW41375.1"/>
    </source>
</evidence>
<dbReference type="OrthoDB" id="1262550at2"/>
<name>A0A1I0RK34_9FLAO</name>
<keyword evidence="3" id="KW-1185">Reference proteome</keyword>
<feature type="transmembrane region" description="Helical" evidence="1">
    <location>
        <begin position="6"/>
        <end position="26"/>
    </location>
</feature>
<sequence>MIKNNFSKVLFLIGFLASGFIILPLLDKSRQKEDDKKPSFYDAEINANVNESLEIGYLFEVNNKTYKPGLYHYVIQAKRNDERIEFLEDEPSNFENMIVFNWRQTKPPYKVIKKAKADTLYIIKRGRKIAFSKYLDEDN</sequence>
<keyword evidence="1" id="KW-1133">Transmembrane helix</keyword>
<dbReference type="EMBL" id="FOIU01000002">
    <property type="protein sequence ID" value="SEW41375.1"/>
    <property type="molecule type" value="Genomic_DNA"/>
</dbReference>
<gene>
    <name evidence="2" type="ORF">SAMN05421841_2809</name>
</gene>
<keyword evidence="1" id="KW-0812">Transmembrane</keyword>
<evidence type="ECO:0000313" key="3">
    <source>
        <dbReference type="Proteomes" id="UP000199469"/>
    </source>
</evidence>
<accession>A0A1I0RK34</accession>
<protein>
    <submittedName>
        <fullName evidence="2">Uncharacterized protein</fullName>
    </submittedName>
</protein>
<dbReference type="Proteomes" id="UP000199469">
    <property type="component" value="Unassembled WGS sequence"/>
</dbReference>
<dbReference type="AlphaFoldDB" id="A0A1I0RK34"/>
<reference evidence="3" key="1">
    <citation type="submission" date="2016-10" db="EMBL/GenBank/DDBJ databases">
        <authorList>
            <person name="Varghese N."/>
            <person name="Submissions S."/>
        </authorList>
    </citation>
    <scope>NUCLEOTIDE SEQUENCE [LARGE SCALE GENOMIC DNA]</scope>
    <source>
        <strain evidence="3">DSM 17724</strain>
    </source>
</reference>
<organism evidence="2 3">
    <name type="scientific">Chryseobacterium wanjuense</name>
    <dbReference type="NCBI Taxonomy" id="356305"/>
    <lineage>
        <taxon>Bacteria</taxon>
        <taxon>Pseudomonadati</taxon>
        <taxon>Bacteroidota</taxon>
        <taxon>Flavobacteriia</taxon>
        <taxon>Flavobacteriales</taxon>
        <taxon>Weeksellaceae</taxon>
        <taxon>Chryseobacterium group</taxon>
        <taxon>Chryseobacterium</taxon>
    </lineage>
</organism>
<evidence type="ECO:0000256" key="1">
    <source>
        <dbReference type="SAM" id="Phobius"/>
    </source>
</evidence>
<proteinExistence type="predicted"/>